<name>A0A0C3MJF2_9PORP</name>
<evidence type="ECO:0000256" key="1">
    <source>
        <dbReference type="SAM" id="Phobius"/>
    </source>
</evidence>
<feature type="transmembrane region" description="Helical" evidence="1">
    <location>
        <begin position="31"/>
        <end position="53"/>
    </location>
</feature>
<dbReference type="EMBL" id="JPIU01000025">
    <property type="protein sequence ID" value="KIO46798.1"/>
    <property type="molecule type" value="Genomic_DNA"/>
</dbReference>
<dbReference type="Proteomes" id="UP000031980">
    <property type="component" value="Unassembled WGS sequence"/>
</dbReference>
<keyword evidence="1" id="KW-0472">Membrane</keyword>
<accession>A0A0C3MJF2</accession>
<gene>
    <name evidence="2" type="ORF">BA92_02780</name>
</gene>
<evidence type="ECO:0000313" key="3">
    <source>
        <dbReference type="Proteomes" id="UP000031980"/>
    </source>
</evidence>
<protein>
    <submittedName>
        <fullName evidence="2">Uncharacterized protein</fullName>
    </submittedName>
</protein>
<keyword evidence="1" id="KW-0812">Transmembrane</keyword>
<keyword evidence="3" id="KW-1185">Reference proteome</keyword>
<evidence type="ECO:0000313" key="2">
    <source>
        <dbReference type="EMBL" id="KIO46798.1"/>
    </source>
</evidence>
<keyword evidence="1" id="KW-1133">Transmembrane helix</keyword>
<proteinExistence type="predicted"/>
<sequence length="75" mass="9121">MAPSLTGAKVMEIRESASVLWKKRKKREKYFFIRQQNIIFFLIINKLVIFVPIEENSFVSLKPKIYLYVTFYMYY</sequence>
<comment type="caution">
    <text evidence="2">The sequence shown here is derived from an EMBL/GenBank/DDBJ whole genome shotgun (WGS) entry which is preliminary data.</text>
</comment>
<dbReference type="AlphaFoldDB" id="A0A0C3MJF2"/>
<reference evidence="2 3" key="1">
    <citation type="submission" date="2014-07" db="EMBL/GenBank/DDBJ databases">
        <title>Porphyromonadaceae bacterium OUH 308042 = ATCC BAA-2681 = DSM 28342 draft genome.</title>
        <authorList>
            <person name="Sydenham T.V."/>
            <person name="Hasman H."/>
            <person name="Justensen U.S."/>
        </authorList>
    </citation>
    <scope>NUCLEOTIDE SEQUENCE [LARGE SCALE GENOMIC DNA]</scope>
    <source>
        <strain evidence="2 3">OUH 308042</strain>
    </source>
</reference>
<organism evidence="2 3">
    <name type="scientific">Sanguibacteroides justesenii</name>
    <dbReference type="NCBI Taxonomy" id="1547597"/>
    <lineage>
        <taxon>Bacteria</taxon>
        <taxon>Pseudomonadati</taxon>
        <taxon>Bacteroidota</taxon>
        <taxon>Bacteroidia</taxon>
        <taxon>Bacteroidales</taxon>
        <taxon>Porphyromonadaceae</taxon>
        <taxon>Sanguibacteroides</taxon>
    </lineage>
</organism>